<evidence type="ECO:0000313" key="3">
    <source>
        <dbReference type="EMBL" id="OHA02938.1"/>
    </source>
</evidence>
<dbReference type="PRINTS" id="PR01713">
    <property type="entry name" value="NUCEPIMERASE"/>
</dbReference>
<proteinExistence type="inferred from homology"/>
<evidence type="ECO:0000313" key="4">
    <source>
        <dbReference type="Proteomes" id="UP000178510"/>
    </source>
</evidence>
<gene>
    <name evidence="3" type="ORF">A3J58_00085</name>
</gene>
<protein>
    <recommendedName>
        <fullName evidence="2">NAD-dependent epimerase/dehydratase domain-containing protein</fullName>
    </recommendedName>
</protein>
<dbReference type="SUPFAM" id="SSF51735">
    <property type="entry name" value="NAD(P)-binding Rossmann-fold domains"/>
    <property type="match status" value="1"/>
</dbReference>
<dbReference type="Pfam" id="PF01370">
    <property type="entry name" value="Epimerase"/>
    <property type="match status" value="1"/>
</dbReference>
<dbReference type="AlphaFoldDB" id="A0A1G2KTX5"/>
<dbReference type="Proteomes" id="UP000178510">
    <property type="component" value="Unassembled WGS sequence"/>
</dbReference>
<comment type="similarity">
    <text evidence="1">Belongs to the NAD(P)-dependent epimerase/dehydratase family.</text>
</comment>
<feature type="domain" description="NAD-dependent epimerase/dehydratase" evidence="2">
    <location>
        <begin position="11"/>
        <end position="240"/>
    </location>
</feature>
<evidence type="ECO:0000256" key="1">
    <source>
        <dbReference type="ARBA" id="ARBA00007637"/>
    </source>
</evidence>
<evidence type="ECO:0000259" key="2">
    <source>
        <dbReference type="Pfam" id="PF01370"/>
    </source>
</evidence>
<name>A0A1G2KTX5_9BACT</name>
<dbReference type="Gene3D" id="3.40.50.720">
    <property type="entry name" value="NAD(P)-binding Rossmann-like Domain"/>
    <property type="match status" value="1"/>
</dbReference>
<comment type="caution">
    <text evidence="3">The sequence shown here is derived from an EMBL/GenBank/DDBJ whole genome shotgun (WGS) entry which is preliminary data.</text>
</comment>
<reference evidence="3 4" key="1">
    <citation type="journal article" date="2016" name="Nat. Commun.">
        <title>Thousands of microbial genomes shed light on interconnected biogeochemical processes in an aquifer system.</title>
        <authorList>
            <person name="Anantharaman K."/>
            <person name="Brown C.T."/>
            <person name="Hug L.A."/>
            <person name="Sharon I."/>
            <person name="Castelle C.J."/>
            <person name="Probst A.J."/>
            <person name="Thomas B.C."/>
            <person name="Singh A."/>
            <person name="Wilkins M.J."/>
            <person name="Karaoz U."/>
            <person name="Brodie E.L."/>
            <person name="Williams K.H."/>
            <person name="Hubbard S.S."/>
            <person name="Banfield J.F."/>
        </authorList>
    </citation>
    <scope>NUCLEOTIDE SEQUENCE [LARGE SCALE GENOMIC DNA]</scope>
</reference>
<sequence>MTNPNSNVRTLVIGGAGAIGSNLVRRLAADGYRVAVFTLPGPDLIRMDQLKNQIEIIIGDLTVSDEIRQAIERIQPQIVYHLASSVWARVPGIGQQDHLKVSGLGTLYLMEALKDKPGTRVVFTGTAAVYGPGEHFKEDAPIIPNTVFGACKAAASTLLQTYGRISGLSTVELRFFMPYGPWEHPHRLIPQTILSVLEKRDLPMTSGEQKRDLVYIDDVVEALVLAGTKQVKSGSIFNIGSGHAIPVKNIVKEIFTLMQSPRTPLLGRIPMRQDEIMTMSADITAARKALDWEPRVTLTEGLKKTIAWWEQNRQFAEHMLAETATASPPASAPQN</sequence>
<dbReference type="InterPro" id="IPR036291">
    <property type="entry name" value="NAD(P)-bd_dom_sf"/>
</dbReference>
<accession>A0A1G2KTX5</accession>
<dbReference type="InterPro" id="IPR001509">
    <property type="entry name" value="Epimerase_deHydtase"/>
</dbReference>
<dbReference type="STRING" id="1802274.A3J58_00085"/>
<dbReference type="PANTHER" id="PTHR43000">
    <property type="entry name" value="DTDP-D-GLUCOSE 4,6-DEHYDRATASE-RELATED"/>
    <property type="match status" value="1"/>
</dbReference>
<organism evidence="3 4">
    <name type="scientific">Candidatus Sungbacteria bacterium RIFCSPHIGHO2_02_FULL_52_23</name>
    <dbReference type="NCBI Taxonomy" id="1802274"/>
    <lineage>
        <taxon>Bacteria</taxon>
        <taxon>Candidatus Sungiibacteriota</taxon>
    </lineage>
</organism>
<dbReference type="EMBL" id="MHQM01000035">
    <property type="protein sequence ID" value="OHA02938.1"/>
    <property type="molecule type" value="Genomic_DNA"/>
</dbReference>